<feature type="transmembrane region" description="Helical" evidence="7">
    <location>
        <begin position="64"/>
        <end position="83"/>
    </location>
</feature>
<evidence type="ECO:0000256" key="5">
    <source>
        <dbReference type="ARBA" id="ARBA00022989"/>
    </source>
</evidence>
<dbReference type="Proteomes" id="UP000281128">
    <property type="component" value="Unassembled WGS sequence"/>
</dbReference>
<keyword evidence="5 7" id="KW-1133">Transmembrane helix</keyword>
<dbReference type="GO" id="GO:0005886">
    <property type="term" value="C:plasma membrane"/>
    <property type="evidence" value="ECO:0007669"/>
    <property type="project" value="UniProtKB-SubCell"/>
</dbReference>
<keyword evidence="3" id="KW-1003">Cell membrane</keyword>
<evidence type="ECO:0000256" key="2">
    <source>
        <dbReference type="ARBA" id="ARBA00009298"/>
    </source>
</evidence>
<evidence type="ECO:0000256" key="1">
    <source>
        <dbReference type="ARBA" id="ARBA00004651"/>
    </source>
</evidence>
<evidence type="ECO:0000256" key="4">
    <source>
        <dbReference type="ARBA" id="ARBA00022692"/>
    </source>
</evidence>
<reference evidence="9 10" key="1">
    <citation type="submission" date="2018-09" db="EMBL/GenBank/DDBJ databases">
        <title>Roseovarius spongiae sp. nov., isolated from a marine sponge.</title>
        <authorList>
            <person name="Zhuang L."/>
            <person name="Luo L."/>
        </authorList>
    </citation>
    <scope>NUCLEOTIDE SEQUENCE [LARGE SCALE GENOMIC DNA]</scope>
    <source>
        <strain evidence="9 10">HN-E21</strain>
    </source>
</reference>
<comment type="subcellular location">
    <subcellularLocation>
        <location evidence="7">Cell inner membrane</location>
        <topology evidence="7">Multi-pass membrane protein</topology>
    </subcellularLocation>
    <subcellularLocation>
        <location evidence="1">Cell membrane</location>
        <topology evidence="1">Multi-pass membrane protein</topology>
    </subcellularLocation>
</comment>
<sequence>MPRLRSLERDQPIAHAAITWAREPEPRVLRSAHNRAHPRATIRGGRVEALTDELSGTFSAVPPSVAAIRLSVAIVLGGVIGFEREHRGKPAGLRTHMLVSMAACLFIIVSQQLATMPFGAKDAIQVDPLRLIEAVTAGVAFLAAGIIFASGGKVRNTTTGASMWLAGGIGLACGAGQMPLAAMAAGIVVAVLIVLRALERWMGTHDDN</sequence>
<keyword evidence="10" id="KW-1185">Reference proteome</keyword>
<evidence type="ECO:0000259" key="8">
    <source>
        <dbReference type="Pfam" id="PF02308"/>
    </source>
</evidence>
<evidence type="ECO:0000256" key="7">
    <source>
        <dbReference type="RuleBase" id="RU365041"/>
    </source>
</evidence>
<comment type="caution">
    <text evidence="9">The sequence shown here is derived from an EMBL/GenBank/DDBJ whole genome shotgun (WGS) entry which is preliminary data.</text>
</comment>
<name>A0A3A8B2G0_9RHOB</name>
<dbReference type="EMBL" id="RAPE01000004">
    <property type="protein sequence ID" value="RKF13613.1"/>
    <property type="molecule type" value="Genomic_DNA"/>
</dbReference>
<dbReference type="PANTHER" id="PTHR33778:SF1">
    <property type="entry name" value="MAGNESIUM TRANSPORTER YHID-RELATED"/>
    <property type="match status" value="1"/>
</dbReference>
<feature type="domain" description="MgtC/SapB/SrpB/YhiD N-terminal" evidence="8">
    <location>
        <begin position="70"/>
        <end position="200"/>
    </location>
</feature>
<dbReference type="Pfam" id="PF02308">
    <property type="entry name" value="MgtC"/>
    <property type="match status" value="1"/>
</dbReference>
<gene>
    <name evidence="9" type="ORF">D6850_13985</name>
</gene>
<keyword evidence="6 7" id="KW-0472">Membrane</keyword>
<keyword evidence="4 7" id="KW-0812">Transmembrane</keyword>
<feature type="transmembrane region" description="Helical" evidence="7">
    <location>
        <begin position="134"/>
        <end position="152"/>
    </location>
</feature>
<dbReference type="PRINTS" id="PR01837">
    <property type="entry name" value="MGTCSAPBPROT"/>
</dbReference>
<protein>
    <recommendedName>
        <fullName evidence="7">Protein MgtC</fullName>
    </recommendedName>
</protein>
<dbReference type="OrthoDB" id="9811198at2"/>
<evidence type="ECO:0000313" key="10">
    <source>
        <dbReference type="Proteomes" id="UP000281128"/>
    </source>
</evidence>
<proteinExistence type="inferred from homology"/>
<organism evidence="9 10">
    <name type="scientific">Roseovarius spongiae</name>
    <dbReference type="NCBI Taxonomy" id="2320272"/>
    <lineage>
        <taxon>Bacteria</taxon>
        <taxon>Pseudomonadati</taxon>
        <taxon>Pseudomonadota</taxon>
        <taxon>Alphaproteobacteria</taxon>
        <taxon>Rhodobacterales</taxon>
        <taxon>Roseobacteraceae</taxon>
        <taxon>Roseovarius</taxon>
    </lineage>
</organism>
<feature type="transmembrane region" description="Helical" evidence="7">
    <location>
        <begin position="95"/>
        <end position="114"/>
    </location>
</feature>
<dbReference type="PANTHER" id="PTHR33778">
    <property type="entry name" value="PROTEIN MGTC"/>
    <property type="match status" value="1"/>
</dbReference>
<evidence type="ECO:0000256" key="3">
    <source>
        <dbReference type="ARBA" id="ARBA00022475"/>
    </source>
</evidence>
<feature type="transmembrane region" description="Helical" evidence="7">
    <location>
        <begin position="164"/>
        <end position="195"/>
    </location>
</feature>
<keyword evidence="7" id="KW-0997">Cell inner membrane</keyword>
<dbReference type="InterPro" id="IPR003416">
    <property type="entry name" value="MgtC/SapB/SrpB/YhiD_fam"/>
</dbReference>
<evidence type="ECO:0000313" key="9">
    <source>
        <dbReference type="EMBL" id="RKF13613.1"/>
    </source>
</evidence>
<evidence type="ECO:0000256" key="6">
    <source>
        <dbReference type="ARBA" id="ARBA00023136"/>
    </source>
</evidence>
<dbReference type="InterPro" id="IPR049177">
    <property type="entry name" value="MgtC_SapB_SrpB_YhiD_N"/>
</dbReference>
<comment type="similarity">
    <text evidence="2 7">Belongs to the MgtC/SapB family.</text>
</comment>
<dbReference type="AlphaFoldDB" id="A0A3A8B2G0"/>
<accession>A0A3A8B2G0</accession>